<evidence type="ECO:0000313" key="10">
    <source>
        <dbReference type="Proteomes" id="UP000460435"/>
    </source>
</evidence>
<dbReference type="GO" id="GO:0004352">
    <property type="term" value="F:glutamate dehydrogenase (NAD+) activity"/>
    <property type="evidence" value="ECO:0007669"/>
    <property type="project" value="TreeGrafter"/>
</dbReference>
<evidence type="ECO:0000256" key="7">
    <source>
        <dbReference type="RuleBase" id="RU004417"/>
    </source>
</evidence>
<sequence>MWRFLVTAVEPFIAPVDELPADEAIRRHVDEAARAIGLESDVGEVLDSSYREISVQVPLRRDDGSLLVARGYRVQHNGARGPYKGGLRFHPDVDLTEVRALASLMTWKAALLDLPFGGAKGALRVDPGELSDRELQALTRRFAISISHVMGVYRDIPAPDVGTNAQVMAWFMDAFSSRHGYSPASVTGKPVDLGGAPGREAATGRGLVYMLEAAARRWGWDLTDRRMVVQGFGNVGSWVARELDALGARVIAVSDVSGAMLNDNGLDIPRLVQTVNAGGRVTDADISYVKLSHDELLTLECDVLVPAALGDCITSANARNIQASVVLEGANHPVTPQADAELAERGITVIPDILANGGGVTGSYFEWTQNIQQFTWTENRFNAELRERLDRVFDEVASYVEQRECTYRQAAYAIALERVVRAIQLRGYV</sequence>
<feature type="binding site" evidence="5">
    <location>
        <position position="203"/>
    </location>
    <ligand>
        <name>NAD(+)</name>
        <dbReference type="ChEBI" id="CHEBI:57540"/>
    </ligand>
</feature>
<dbReference type="InterPro" id="IPR014362">
    <property type="entry name" value="Glu_DH"/>
</dbReference>
<feature type="domain" description="Glutamate/phenylalanine/leucine/valine/L-tryptophan dehydrogenase C-terminal" evidence="8">
    <location>
        <begin position="196"/>
        <end position="427"/>
    </location>
</feature>
<keyword evidence="5" id="KW-0520">NAD</keyword>
<dbReference type="GO" id="GO:0006538">
    <property type="term" value="P:L-glutamate catabolic process"/>
    <property type="evidence" value="ECO:0007669"/>
    <property type="project" value="TreeGrafter"/>
</dbReference>
<accession>A0A7K3M6W8</accession>
<gene>
    <name evidence="9" type="ORF">F7O44_18490</name>
</gene>
<dbReference type="GO" id="GO:0000166">
    <property type="term" value="F:nucleotide binding"/>
    <property type="evidence" value="ECO:0007669"/>
    <property type="project" value="UniProtKB-KW"/>
</dbReference>
<comment type="caution">
    <text evidence="9">The sequence shown here is derived from an EMBL/GenBank/DDBJ whole genome shotgun (WGS) entry which is preliminary data.</text>
</comment>
<dbReference type="AlphaFoldDB" id="A0A7K3M6W8"/>
<proteinExistence type="inferred from homology"/>
<evidence type="ECO:0000313" key="9">
    <source>
        <dbReference type="EMBL" id="NDL59059.1"/>
    </source>
</evidence>
<feature type="binding site" evidence="5">
    <location>
        <position position="234"/>
    </location>
    <ligand>
        <name>NAD(+)</name>
        <dbReference type="ChEBI" id="CHEBI:57540"/>
    </ligand>
</feature>
<dbReference type="EMBL" id="WLZY01000006">
    <property type="protein sequence ID" value="NDL59059.1"/>
    <property type="molecule type" value="Genomic_DNA"/>
</dbReference>
<name>A0A7K3M6W8_9ACTN</name>
<protein>
    <recommendedName>
        <fullName evidence="3">Glutamate dehydrogenase</fullName>
    </recommendedName>
</protein>
<evidence type="ECO:0000256" key="2">
    <source>
        <dbReference type="ARBA" id="ARBA00023002"/>
    </source>
</evidence>
<evidence type="ECO:0000256" key="6">
    <source>
        <dbReference type="PIRSR" id="PIRSR000185-3"/>
    </source>
</evidence>
<organism evidence="9 10">
    <name type="scientific">Phytoactinopolyspora mesophila</name>
    <dbReference type="NCBI Taxonomy" id="2650750"/>
    <lineage>
        <taxon>Bacteria</taxon>
        <taxon>Bacillati</taxon>
        <taxon>Actinomycetota</taxon>
        <taxon>Actinomycetes</taxon>
        <taxon>Jiangellales</taxon>
        <taxon>Jiangellaceae</taxon>
        <taxon>Phytoactinopolyspora</taxon>
    </lineage>
</organism>
<feature type="binding site" evidence="5">
    <location>
        <position position="108"/>
    </location>
    <ligand>
        <name>substrate</name>
    </ligand>
</feature>
<reference evidence="9 10" key="1">
    <citation type="submission" date="2019-11" db="EMBL/GenBank/DDBJ databases">
        <authorList>
            <person name="Li X.-J."/>
            <person name="Feng X.-M."/>
        </authorList>
    </citation>
    <scope>NUCLEOTIDE SEQUENCE [LARGE SCALE GENOMIC DNA]</scope>
    <source>
        <strain evidence="9 10">XMNu-373</strain>
    </source>
</reference>
<dbReference type="InterPro" id="IPR036291">
    <property type="entry name" value="NAD(P)-bd_dom_sf"/>
</dbReference>
<dbReference type="Pfam" id="PF02812">
    <property type="entry name" value="ELFV_dehydrog_N"/>
    <property type="match status" value="1"/>
</dbReference>
<feature type="site" description="Important for catalysis" evidence="6">
    <location>
        <position position="160"/>
    </location>
</feature>
<feature type="binding site" evidence="5">
    <location>
        <position position="363"/>
    </location>
    <ligand>
        <name>substrate</name>
    </ligand>
</feature>
<dbReference type="SUPFAM" id="SSF51735">
    <property type="entry name" value="NAD(P)-binding Rossmann-fold domains"/>
    <property type="match status" value="1"/>
</dbReference>
<dbReference type="SUPFAM" id="SSF53223">
    <property type="entry name" value="Aminoacid dehydrogenase-like, N-terminal domain"/>
    <property type="match status" value="1"/>
</dbReference>
<dbReference type="PANTHER" id="PTHR11606:SF13">
    <property type="entry name" value="GLUTAMATE DEHYDROGENASE 1, MITOCHONDRIAL"/>
    <property type="match status" value="1"/>
</dbReference>
<feature type="binding site" evidence="5">
    <location>
        <position position="84"/>
    </location>
    <ligand>
        <name>substrate</name>
    </ligand>
</feature>
<keyword evidence="5" id="KW-0547">Nucleotide-binding</keyword>
<keyword evidence="10" id="KW-1185">Reference proteome</keyword>
<evidence type="ECO:0000256" key="3">
    <source>
        <dbReference type="PIRNR" id="PIRNR000185"/>
    </source>
</evidence>
<evidence type="ECO:0000256" key="5">
    <source>
        <dbReference type="PIRSR" id="PIRSR000185-2"/>
    </source>
</evidence>
<dbReference type="InterPro" id="IPR006096">
    <property type="entry name" value="Glu/Leu/Phe/Val/Trp_DH_C"/>
</dbReference>
<dbReference type="CDD" id="cd01076">
    <property type="entry name" value="NAD_bind_1_Glu_DH"/>
    <property type="match status" value="1"/>
</dbReference>
<evidence type="ECO:0000256" key="1">
    <source>
        <dbReference type="ARBA" id="ARBA00006382"/>
    </source>
</evidence>
<keyword evidence="2 3" id="KW-0560">Oxidoreductase</keyword>
<feature type="active site" description="Proton donor" evidence="4">
    <location>
        <position position="120"/>
    </location>
</feature>
<dbReference type="PIRSF" id="PIRSF000185">
    <property type="entry name" value="Glu_DH"/>
    <property type="match status" value="1"/>
</dbReference>
<dbReference type="InterPro" id="IPR006097">
    <property type="entry name" value="Glu/Leu/Phe/Val/Trp_DH_dimer"/>
</dbReference>
<evidence type="ECO:0000259" key="8">
    <source>
        <dbReference type="SMART" id="SM00839"/>
    </source>
</evidence>
<dbReference type="PANTHER" id="PTHR11606">
    <property type="entry name" value="GLUTAMATE DEHYDROGENASE"/>
    <property type="match status" value="1"/>
</dbReference>
<dbReference type="Gene3D" id="3.40.50.720">
    <property type="entry name" value="NAD(P)-binding Rossmann-like Domain"/>
    <property type="match status" value="1"/>
</dbReference>
<dbReference type="Pfam" id="PF00208">
    <property type="entry name" value="ELFV_dehydrog"/>
    <property type="match status" value="1"/>
</dbReference>
<evidence type="ECO:0000256" key="4">
    <source>
        <dbReference type="PIRSR" id="PIRSR000185-1"/>
    </source>
</evidence>
<dbReference type="SMART" id="SM00839">
    <property type="entry name" value="ELFV_dehydrog"/>
    <property type="match status" value="1"/>
</dbReference>
<dbReference type="InterPro" id="IPR033922">
    <property type="entry name" value="NAD_bind_Glu_DH"/>
</dbReference>
<dbReference type="InterPro" id="IPR046346">
    <property type="entry name" value="Aminoacid_DH-like_N_sf"/>
</dbReference>
<dbReference type="InterPro" id="IPR006095">
    <property type="entry name" value="Glu/Leu/Phe/Val/Trp_DH"/>
</dbReference>
<dbReference type="Proteomes" id="UP000460435">
    <property type="component" value="Unassembled WGS sequence"/>
</dbReference>
<dbReference type="PRINTS" id="PR00082">
    <property type="entry name" value="GLFDHDRGNASE"/>
</dbReference>
<dbReference type="Gene3D" id="3.40.50.10860">
    <property type="entry name" value="Leucine Dehydrogenase, chain A, domain 1"/>
    <property type="match status" value="1"/>
</dbReference>
<comment type="similarity">
    <text evidence="1 3 7">Belongs to the Glu/Leu/Phe/Val dehydrogenases family.</text>
</comment>